<dbReference type="PANTHER" id="PTHR37828">
    <property type="entry name" value="GSR2449 PROTEIN"/>
    <property type="match status" value="1"/>
</dbReference>
<evidence type="ECO:0000313" key="3">
    <source>
        <dbReference type="EMBL" id="WFE91781.1"/>
    </source>
</evidence>
<name>A0ABY8F8L2_9HYPH</name>
<evidence type="ECO:0000256" key="1">
    <source>
        <dbReference type="ARBA" id="ARBA00007689"/>
    </source>
</evidence>
<dbReference type="InterPro" id="IPR005545">
    <property type="entry name" value="YCII"/>
</dbReference>
<dbReference type="SUPFAM" id="SSF54909">
    <property type="entry name" value="Dimeric alpha+beta barrel"/>
    <property type="match status" value="1"/>
</dbReference>
<dbReference type="Pfam" id="PF03795">
    <property type="entry name" value="YCII"/>
    <property type="match status" value="1"/>
</dbReference>
<dbReference type="RefSeq" id="WP_265684376.1">
    <property type="nucleotide sequence ID" value="NZ_CP120863.1"/>
</dbReference>
<organism evidence="3 4">
    <name type="scientific">Roseibium porphyridii</name>
    <dbReference type="NCBI Taxonomy" id="2866279"/>
    <lineage>
        <taxon>Bacteria</taxon>
        <taxon>Pseudomonadati</taxon>
        <taxon>Pseudomonadota</taxon>
        <taxon>Alphaproteobacteria</taxon>
        <taxon>Hyphomicrobiales</taxon>
        <taxon>Stappiaceae</taxon>
        <taxon>Roseibium</taxon>
    </lineage>
</organism>
<keyword evidence="4" id="KW-1185">Reference proteome</keyword>
<sequence>MPKWADYKRIAKERGALALELFVVNSKPSGPDADLPGTLPDHLAYQAELEQDGKLVFAGPVSDATGEDMNGEGMIIYRAASLEEARALAENDPMHKRGVRTFAIRRWLVNEGSFTVSVGLSGKKVSFS</sequence>
<dbReference type="InterPro" id="IPR011008">
    <property type="entry name" value="Dimeric_a/b-barrel"/>
</dbReference>
<reference evidence="3 4" key="1">
    <citation type="submission" date="2023-03" db="EMBL/GenBank/DDBJ databases">
        <title>Roseibium porphyridii sp. nov. and Roseibium rhodosorbium sp. nov. isolated from marine algae, Porphyridium cruentum and Rhodosorus marinus, respectively.</title>
        <authorList>
            <person name="Lee M.W."/>
            <person name="Choi B.J."/>
            <person name="Lee J.K."/>
            <person name="Choi D.G."/>
            <person name="Baek J.H."/>
            <person name="Bayburt H."/>
            <person name="Kim J.M."/>
            <person name="Han D.M."/>
            <person name="Kim K.H."/>
            <person name="Jeon C.O."/>
        </authorList>
    </citation>
    <scope>NUCLEOTIDE SEQUENCE [LARGE SCALE GENOMIC DNA]</scope>
    <source>
        <strain evidence="3 4">KMA01</strain>
    </source>
</reference>
<feature type="domain" description="YCII-related" evidence="2">
    <location>
        <begin position="37"/>
        <end position="107"/>
    </location>
</feature>
<evidence type="ECO:0000313" key="4">
    <source>
        <dbReference type="Proteomes" id="UP001209803"/>
    </source>
</evidence>
<dbReference type="EMBL" id="CP120863">
    <property type="protein sequence ID" value="WFE91781.1"/>
    <property type="molecule type" value="Genomic_DNA"/>
</dbReference>
<accession>A0ABY8F8L2</accession>
<gene>
    <name evidence="3" type="ORF">K1718_10585</name>
</gene>
<dbReference type="Gene3D" id="3.30.70.1060">
    <property type="entry name" value="Dimeric alpha+beta barrel"/>
    <property type="match status" value="1"/>
</dbReference>
<dbReference type="PANTHER" id="PTHR37828:SF1">
    <property type="entry name" value="YCII-RELATED DOMAIN-CONTAINING PROTEIN"/>
    <property type="match status" value="1"/>
</dbReference>
<protein>
    <submittedName>
        <fullName evidence="3">YciI family protein</fullName>
    </submittedName>
</protein>
<proteinExistence type="inferred from homology"/>
<dbReference type="Proteomes" id="UP001209803">
    <property type="component" value="Chromosome"/>
</dbReference>
<comment type="similarity">
    <text evidence="1">Belongs to the YciI family.</text>
</comment>
<evidence type="ECO:0000259" key="2">
    <source>
        <dbReference type="Pfam" id="PF03795"/>
    </source>
</evidence>